<dbReference type="InterPro" id="IPR036770">
    <property type="entry name" value="Ankyrin_rpt-contain_sf"/>
</dbReference>
<protein>
    <submittedName>
        <fullName evidence="1">Uncharacterized protein</fullName>
    </submittedName>
</protein>
<comment type="caution">
    <text evidence="1">The sequence shown here is derived from an EMBL/GenBank/DDBJ whole genome shotgun (WGS) entry which is preliminary data.</text>
</comment>
<evidence type="ECO:0000313" key="2">
    <source>
        <dbReference type="Proteomes" id="UP000019487"/>
    </source>
</evidence>
<dbReference type="OrthoDB" id="3200163at2759"/>
<dbReference type="HOGENOM" id="CLU_519869_0_0_1"/>
<reference evidence="1 2" key="1">
    <citation type="journal article" date="2014" name="Genome Announc.">
        <title>Draft genome sequence of Sclerotinia borealis, a psychrophilic plant pathogenic fungus.</title>
        <authorList>
            <person name="Mardanov A.V."/>
            <person name="Beletsky A.V."/>
            <person name="Kadnikov V.V."/>
            <person name="Ignatov A.N."/>
            <person name="Ravin N.V."/>
        </authorList>
    </citation>
    <scope>NUCLEOTIDE SEQUENCE [LARGE SCALE GENOMIC DNA]</scope>
    <source>
        <strain evidence="2">F-4157</strain>
    </source>
</reference>
<evidence type="ECO:0000313" key="1">
    <source>
        <dbReference type="EMBL" id="ESZ93562.1"/>
    </source>
</evidence>
<dbReference type="Gene3D" id="1.25.40.20">
    <property type="entry name" value="Ankyrin repeat-containing domain"/>
    <property type="match status" value="1"/>
</dbReference>
<gene>
    <name evidence="1" type="ORF">SBOR_6045</name>
</gene>
<dbReference type="Proteomes" id="UP000019487">
    <property type="component" value="Unassembled WGS sequence"/>
</dbReference>
<dbReference type="InterPro" id="IPR002110">
    <property type="entry name" value="Ankyrin_rpt"/>
</dbReference>
<organism evidence="1 2">
    <name type="scientific">Sclerotinia borealis (strain F-4128)</name>
    <dbReference type="NCBI Taxonomy" id="1432307"/>
    <lineage>
        <taxon>Eukaryota</taxon>
        <taxon>Fungi</taxon>
        <taxon>Dikarya</taxon>
        <taxon>Ascomycota</taxon>
        <taxon>Pezizomycotina</taxon>
        <taxon>Leotiomycetes</taxon>
        <taxon>Helotiales</taxon>
        <taxon>Sclerotiniaceae</taxon>
        <taxon>Sclerotinia</taxon>
    </lineage>
</organism>
<dbReference type="SUPFAM" id="SSF48403">
    <property type="entry name" value="Ankyrin repeat"/>
    <property type="match status" value="1"/>
</dbReference>
<sequence length="524" mass="59753">MAEILGVFASCVAVAQLAGSIVASSQKIYTFLANVKDAPKNVTDLITEIELLGGLLLEYYDAESAGGRTTSAITEKTLKYCRHTMNELDEILRKMEDVQQTNLPGLSGIPLIHKPRNATRTLIDGKMKAYGLGLYRSLTYACEDCDIVRSSSSEESTTVDPELIDVDIYLQFLPKAWLKMKAYSMKQSRRFGKWKYSWQFLCIIPNDSPIFTACSNGDKNEVIRLIETKKGSVFDVSEDGWTLLHVAAANMRHELCRWLLLNGARSSDEGIRVGWTALHAAAEFGGRLTPNVENYGKSFEPPNVSIRYHRMITRPAAEVLDTIRVPVELGKCDPMEEIPVERCLDLCRWPSDANGLAQVIMRWFHLLRKANHDLQDYLARESDLHPPEEVFERENSGDMMFFFEMYDYRSDFELMRRERVEACLPENIAGAWKSEHEEDLDTGLKICPCCIIQPTNRSPDFRIAFWIGQLKDGVQSFEPAVYTRRRLKKSKCCCYYTCCEYEGELDDTPVETHFCENLVDLRLV</sequence>
<dbReference type="Pfam" id="PF12796">
    <property type="entry name" value="Ank_2"/>
    <property type="match status" value="1"/>
</dbReference>
<name>W9C9X3_SCLBF</name>
<keyword evidence="2" id="KW-1185">Reference proteome</keyword>
<dbReference type="SMART" id="SM00248">
    <property type="entry name" value="ANK"/>
    <property type="match status" value="2"/>
</dbReference>
<accession>W9C9X3</accession>
<dbReference type="STRING" id="1432307.W9C9X3"/>
<dbReference type="AlphaFoldDB" id="W9C9X3"/>
<dbReference type="EMBL" id="AYSA01000305">
    <property type="protein sequence ID" value="ESZ93562.1"/>
    <property type="molecule type" value="Genomic_DNA"/>
</dbReference>
<proteinExistence type="predicted"/>